<comment type="caution">
    <text evidence="2">The sequence shown here is derived from an EMBL/GenBank/DDBJ whole genome shotgun (WGS) entry which is preliminary data.</text>
</comment>
<sequence length="99" mass="10339">MKMRRIFIVGVVLLGAVAVGGQFTGATLEDTEEITGTVSAGSDFGVTETDAETLETCDSADTDSESQTTATAEEQTDTDCTPAPDSTETKLQWSIGIDV</sequence>
<dbReference type="RefSeq" id="WP_007273410.1">
    <property type="nucleotide sequence ID" value="NZ_BMCI01000004.1"/>
</dbReference>
<dbReference type="Proteomes" id="UP000646833">
    <property type="component" value="Unassembled WGS sequence"/>
</dbReference>
<reference evidence="2" key="2">
    <citation type="submission" date="2020-09" db="EMBL/GenBank/DDBJ databases">
        <authorList>
            <person name="Sun Q."/>
            <person name="Sedlacek I."/>
        </authorList>
    </citation>
    <scope>NUCLEOTIDE SEQUENCE</scope>
    <source>
        <strain evidence="2">CCM 7217</strain>
    </source>
</reference>
<evidence type="ECO:0000256" key="1">
    <source>
        <dbReference type="SAM" id="MobiDB-lite"/>
    </source>
</evidence>
<feature type="region of interest" description="Disordered" evidence="1">
    <location>
        <begin position="54"/>
        <end position="99"/>
    </location>
</feature>
<accession>A0A830E794</accession>
<feature type="compositionally biased region" description="Acidic residues" evidence="1">
    <location>
        <begin position="54"/>
        <end position="64"/>
    </location>
</feature>
<name>A0A830E794_9EURY</name>
<organism evidence="2 3">
    <name type="scientific">Haloferax sulfurifontis</name>
    <dbReference type="NCBI Taxonomy" id="255616"/>
    <lineage>
        <taxon>Archaea</taxon>
        <taxon>Methanobacteriati</taxon>
        <taxon>Methanobacteriota</taxon>
        <taxon>Stenosarchaea group</taxon>
        <taxon>Halobacteria</taxon>
        <taxon>Halobacteriales</taxon>
        <taxon>Haloferacaceae</taxon>
        <taxon>Haloferax</taxon>
    </lineage>
</organism>
<evidence type="ECO:0000313" key="3">
    <source>
        <dbReference type="Proteomes" id="UP000646833"/>
    </source>
</evidence>
<evidence type="ECO:0000313" key="2">
    <source>
        <dbReference type="EMBL" id="GGC60031.1"/>
    </source>
</evidence>
<dbReference type="EMBL" id="BMCI01000004">
    <property type="protein sequence ID" value="GGC60031.1"/>
    <property type="molecule type" value="Genomic_DNA"/>
</dbReference>
<gene>
    <name evidence="2" type="ORF">GCM10007209_22650</name>
</gene>
<protein>
    <submittedName>
        <fullName evidence="2">Uncharacterized protein</fullName>
    </submittedName>
</protein>
<dbReference type="AlphaFoldDB" id="A0A830E794"/>
<proteinExistence type="predicted"/>
<reference evidence="2" key="1">
    <citation type="journal article" date="2014" name="Int. J. Syst. Evol. Microbiol.">
        <title>Complete genome sequence of Corynebacterium casei LMG S-19264T (=DSM 44701T), isolated from a smear-ripened cheese.</title>
        <authorList>
            <consortium name="US DOE Joint Genome Institute (JGI-PGF)"/>
            <person name="Walter F."/>
            <person name="Albersmeier A."/>
            <person name="Kalinowski J."/>
            <person name="Ruckert C."/>
        </authorList>
    </citation>
    <scope>NUCLEOTIDE SEQUENCE</scope>
    <source>
        <strain evidence="2">CCM 7217</strain>
    </source>
</reference>